<dbReference type="KEGG" id="asun:KG104_07880"/>
<dbReference type="EMBL" id="CP076456">
    <property type="protein sequence ID" value="QWQ37950.1"/>
    <property type="molecule type" value="Genomic_DNA"/>
</dbReference>
<dbReference type="GO" id="GO:0005886">
    <property type="term" value="C:plasma membrane"/>
    <property type="evidence" value="ECO:0007669"/>
    <property type="project" value="UniProtKB-SubCell"/>
</dbReference>
<evidence type="ECO:0000313" key="7">
    <source>
        <dbReference type="EMBL" id="QWQ37950.1"/>
    </source>
</evidence>
<evidence type="ECO:0000256" key="2">
    <source>
        <dbReference type="ARBA" id="ARBA00022692"/>
    </source>
</evidence>
<feature type="transmembrane region" description="Helical" evidence="5">
    <location>
        <begin position="88"/>
        <end position="109"/>
    </location>
</feature>
<reference evidence="7" key="1">
    <citation type="submission" date="2021-06" db="EMBL/GenBank/DDBJ databases">
        <title>Novel species in genus Arthrobacter.</title>
        <authorList>
            <person name="Zhang G."/>
        </authorList>
    </citation>
    <scope>NUCLEOTIDE SEQUENCE</scope>
    <source>
        <strain evidence="7">Zg-ZUI122</strain>
    </source>
</reference>
<feature type="transmembrane region" description="Helical" evidence="5">
    <location>
        <begin position="152"/>
        <end position="177"/>
    </location>
</feature>
<dbReference type="GO" id="GO:0022857">
    <property type="term" value="F:transmembrane transporter activity"/>
    <property type="evidence" value="ECO:0007669"/>
    <property type="project" value="InterPro"/>
</dbReference>
<evidence type="ECO:0000313" key="8">
    <source>
        <dbReference type="Proteomes" id="UP000680588"/>
    </source>
</evidence>
<dbReference type="PROSITE" id="PS50850">
    <property type="entry name" value="MFS"/>
    <property type="match status" value="1"/>
</dbReference>
<dbReference type="SUPFAM" id="SSF103473">
    <property type="entry name" value="MFS general substrate transporter"/>
    <property type="match status" value="1"/>
</dbReference>
<feature type="domain" description="Major facilitator superfamily (MFS) profile" evidence="6">
    <location>
        <begin position="1"/>
        <end position="392"/>
    </location>
</feature>
<proteinExistence type="predicted"/>
<dbReference type="AlphaFoldDB" id="A0A975S8T3"/>
<comment type="subcellular location">
    <subcellularLocation>
        <location evidence="1">Cell membrane</location>
        <topology evidence="1">Multi-pass membrane protein</topology>
    </subcellularLocation>
</comment>
<feature type="transmembrane region" description="Helical" evidence="5">
    <location>
        <begin position="31"/>
        <end position="50"/>
    </location>
</feature>
<evidence type="ECO:0000256" key="5">
    <source>
        <dbReference type="SAM" id="Phobius"/>
    </source>
</evidence>
<evidence type="ECO:0000256" key="3">
    <source>
        <dbReference type="ARBA" id="ARBA00022989"/>
    </source>
</evidence>
<keyword evidence="3 5" id="KW-1133">Transmembrane helix</keyword>
<accession>A0A975S8T3</accession>
<name>A0A975S8T3_9MICC</name>
<dbReference type="Proteomes" id="UP000680588">
    <property type="component" value="Chromosome"/>
</dbReference>
<feature type="transmembrane region" description="Helical" evidence="5">
    <location>
        <begin position="367"/>
        <end position="388"/>
    </location>
</feature>
<feature type="transmembrane region" description="Helical" evidence="5">
    <location>
        <begin position="214"/>
        <end position="237"/>
    </location>
</feature>
<feature type="transmembrane region" description="Helical" evidence="5">
    <location>
        <begin position="341"/>
        <end position="361"/>
    </location>
</feature>
<keyword evidence="2 5" id="KW-0812">Transmembrane</keyword>
<evidence type="ECO:0000256" key="1">
    <source>
        <dbReference type="ARBA" id="ARBA00004651"/>
    </source>
</evidence>
<feature type="transmembrane region" description="Helical" evidence="5">
    <location>
        <begin position="249"/>
        <end position="270"/>
    </location>
</feature>
<feature type="transmembrane region" description="Helical" evidence="5">
    <location>
        <begin position="277"/>
        <end position="297"/>
    </location>
</feature>
<feature type="transmembrane region" description="Helical" evidence="5">
    <location>
        <begin position="121"/>
        <end position="140"/>
    </location>
</feature>
<dbReference type="Gene3D" id="1.20.1250.20">
    <property type="entry name" value="MFS general substrate transporter like domains"/>
    <property type="match status" value="2"/>
</dbReference>
<evidence type="ECO:0000259" key="6">
    <source>
        <dbReference type="PROSITE" id="PS50850"/>
    </source>
</evidence>
<feature type="transmembrane region" description="Helical" evidence="5">
    <location>
        <begin position="303"/>
        <end position="329"/>
    </location>
</feature>
<feature type="transmembrane region" description="Helical" evidence="5">
    <location>
        <begin position="62"/>
        <end position="82"/>
    </location>
</feature>
<keyword evidence="4 5" id="KW-0472">Membrane</keyword>
<dbReference type="InterPro" id="IPR020846">
    <property type="entry name" value="MFS_dom"/>
</dbReference>
<organism evidence="7 8">
    <name type="scientific">Arthrobacter sunyaminii</name>
    <dbReference type="NCBI Taxonomy" id="2816859"/>
    <lineage>
        <taxon>Bacteria</taxon>
        <taxon>Bacillati</taxon>
        <taxon>Actinomycetota</taxon>
        <taxon>Actinomycetes</taxon>
        <taxon>Micrococcales</taxon>
        <taxon>Micrococcaceae</taxon>
        <taxon>Arthrobacter</taxon>
    </lineage>
</organism>
<sequence>MSQVLGGAGLAAGVTVGALLAQEMLGSDGLAGLPAGLFTLGSALTAYLVGRVTQRSGRRVGLGAGFAAGGAGALGVVLAAVVDSPALLFAALFVYGAGTATNLQARYAGTDLAPPARRGQAISIAMVSTTLGAVAGPNLVTPMGRLADGLGIPALAGPFLLAGAAYLAAGVVLLALLRPDPFLLARRLNAGAADDGAAAAGAAAPAPARPGNGAYAGAAVMVLTQIAMVAIMTMTPVHMRVHHHGLADVGLVIGIHIGAMYLPSLVTGVLVDRVGRLPMAAAAGVTLLLAGVTAALAPGESLGLLILALALLGLGWNFGLIAGTALVVDHTAPEIRPQVQGRIDVLVALAGAGGGMLSGVVMAGTSYATLALSGGILALLLIPVLVWARRTPVAEAAGP</sequence>
<dbReference type="PANTHER" id="PTHR23534:SF1">
    <property type="entry name" value="MAJOR FACILITATOR SUPERFAMILY PROTEIN"/>
    <property type="match status" value="1"/>
</dbReference>
<evidence type="ECO:0000256" key="4">
    <source>
        <dbReference type="ARBA" id="ARBA00023136"/>
    </source>
</evidence>
<dbReference type="Pfam" id="PF07690">
    <property type="entry name" value="MFS_1"/>
    <property type="match status" value="1"/>
</dbReference>
<gene>
    <name evidence="7" type="ORF">KG104_07880</name>
</gene>
<dbReference type="PANTHER" id="PTHR23534">
    <property type="entry name" value="MFS PERMEASE"/>
    <property type="match status" value="1"/>
</dbReference>
<dbReference type="InterPro" id="IPR036259">
    <property type="entry name" value="MFS_trans_sf"/>
</dbReference>
<protein>
    <submittedName>
        <fullName evidence="7">MFS transporter</fullName>
    </submittedName>
</protein>
<keyword evidence="8" id="KW-1185">Reference proteome</keyword>
<dbReference type="InterPro" id="IPR011701">
    <property type="entry name" value="MFS"/>
</dbReference>